<dbReference type="Proteomes" id="UP000281738">
    <property type="component" value="Unassembled WGS sequence"/>
</dbReference>
<dbReference type="AlphaFoldDB" id="A0A3N2CU54"/>
<comment type="similarity">
    <text evidence="6">Belongs to the DyP-type peroxidase family.</text>
</comment>
<dbReference type="InterPro" id="IPR013783">
    <property type="entry name" value="Ig-like_fold"/>
</dbReference>
<evidence type="ECO:0000256" key="1">
    <source>
        <dbReference type="ARBA" id="ARBA00001970"/>
    </source>
</evidence>
<dbReference type="OrthoDB" id="236246at2"/>
<evidence type="ECO:0000256" key="6">
    <source>
        <dbReference type="ARBA" id="ARBA00025737"/>
    </source>
</evidence>
<dbReference type="PROSITE" id="PS51404">
    <property type="entry name" value="DYP_PEROXIDASE"/>
    <property type="match status" value="1"/>
</dbReference>
<dbReference type="InterPro" id="IPR048328">
    <property type="entry name" value="Dyp_perox_C"/>
</dbReference>
<dbReference type="GO" id="GO:0046872">
    <property type="term" value="F:metal ion binding"/>
    <property type="evidence" value="ECO:0007669"/>
    <property type="project" value="UniProtKB-KW"/>
</dbReference>
<dbReference type="InterPro" id="IPR041033">
    <property type="entry name" value="SpaA_PFL_dom_1"/>
</dbReference>
<dbReference type="Pfam" id="PF17802">
    <property type="entry name" value="SpaA"/>
    <property type="match status" value="1"/>
</dbReference>
<dbReference type="GO" id="GO:0005829">
    <property type="term" value="C:cytosol"/>
    <property type="evidence" value="ECO:0007669"/>
    <property type="project" value="TreeGrafter"/>
</dbReference>
<keyword evidence="3" id="KW-0479">Metal-binding</keyword>
<feature type="domain" description="Dyp-type peroxidase C-terminal" evidence="9">
    <location>
        <begin position="143"/>
        <end position="302"/>
    </location>
</feature>
<evidence type="ECO:0000256" key="5">
    <source>
        <dbReference type="ARBA" id="ARBA00023004"/>
    </source>
</evidence>
<dbReference type="Pfam" id="PF20628">
    <property type="entry name" value="Dyp_perox_C"/>
    <property type="match status" value="1"/>
</dbReference>
<gene>
    <name evidence="10" type="ORF">EDD33_1794</name>
</gene>
<evidence type="ECO:0000259" key="9">
    <source>
        <dbReference type="Pfam" id="PF20628"/>
    </source>
</evidence>
<dbReference type="SUPFAM" id="SSF54909">
    <property type="entry name" value="Dimeric alpha+beta barrel"/>
    <property type="match status" value="1"/>
</dbReference>
<reference evidence="10 11" key="1">
    <citation type="submission" date="2018-11" db="EMBL/GenBank/DDBJ databases">
        <title>Sequencing the genomes of 1000 actinobacteria strains.</title>
        <authorList>
            <person name="Klenk H.-P."/>
        </authorList>
    </citation>
    <scope>NUCLEOTIDE SEQUENCE [LARGE SCALE GENOMIC DNA]</scope>
    <source>
        <strain evidence="10 11">DSM 12652</strain>
    </source>
</reference>
<keyword evidence="4" id="KW-0560">Oxidoreductase</keyword>
<feature type="domain" description="SpaA-like prealbumin fold" evidence="8">
    <location>
        <begin position="370"/>
        <end position="438"/>
    </location>
</feature>
<evidence type="ECO:0000313" key="10">
    <source>
        <dbReference type="EMBL" id="ROR90938.1"/>
    </source>
</evidence>
<dbReference type="RefSeq" id="WP_123390203.1">
    <property type="nucleotide sequence ID" value="NZ_RKHO01000001.1"/>
</dbReference>
<dbReference type="NCBIfam" id="TIGR01413">
    <property type="entry name" value="Dyp_perox_fam"/>
    <property type="match status" value="1"/>
</dbReference>
<proteinExistence type="inferred from homology"/>
<dbReference type="GO" id="GO:0020037">
    <property type="term" value="F:heme binding"/>
    <property type="evidence" value="ECO:0007669"/>
    <property type="project" value="InterPro"/>
</dbReference>
<dbReference type="GO" id="GO:0005975">
    <property type="term" value="P:carbohydrate metabolic process"/>
    <property type="evidence" value="ECO:0007669"/>
    <property type="project" value="UniProtKB-ARBA"/>
</dbReference>
<evidence type="ECO:0000256" key="3">
    <source>
        <dbReference type="ARBA" id="ARBA00022723"/>
    </source>
</evidence>
<feature type="region of interest" description="Disordered" evidence="7">
    <location>
        <begin position="211"/>
        <end position="258"/>
    </location>
</feature>
<dbReference type="EMBL" id="RKHO01000001">
    <property type="protein sequence ID" value="ROR90938.1"/>
    <property type="molecule type" value="Genomic_DNA"/>
</dbReference>
<dbReference type="InterPro" id="IPR006314">
    <property type="entry name" value="Dyp_peroxidase"/>
</dbReference>
<keyword evidence="11" id="KW-1185">Reference proteome</keyword>
<keyword evidence="2 10" id="KW-0575">Peroxidase</keyword>
<dbReference type="InterPro" id="IPR011008">
    <property type="entry name" value="Dimeric_a/b-barrel"/>
</dbReference>
<evidence type="ECO:0000256" key="7">
    <source>
        <dbReference type="SAM" id="MobiDB-lite"/>
    </source>
</evidence>
<protein>
    <submittedName>
        <fullName evidence="10">Dyp-type peroxidase family</fullName>
    </submittedName>
</protein>
<sequence length="455" mass="50294">MPTRDLGVLPNDVHRDPRAEASLIFVTLADGLDETIVKDWLTRLSALIDASEDHQGRDAAYASTVIAFGSRFFNRFPQYAANNPHGLTAPPTLPGEAEALSADVALHVTYTSEARLADLLKGLWATRPTVTSIDIEHGYARNDDREAFGHLDGLRNLTRDERRKTTTIDHDRLPEEPDWLAGGCYLAYLKIEQNLDAFHGLDQPTQEQIMGRRTDDGSRLDLAPGTDPKTEAEFGDPSNPPQTSHLRKTGPRGTLHDQTGIFRRGVPYVEEEGGVLKFGLQFVSYQATLDDFDVVLNRWMLNHNFPQTNTGRDALVERQLLIFKRAGLFVVVPDDNRHPGAGYFDTPKPPKTLKKGRVHVRKIAVDAFGNPTNAEVGGIQFTLHDQNGTQIGDPVTTNPAGHAVLPEVPVGTTVIIRETTPDRFQAVGDLTITIDQPNRIERITNTLKPDANPYG</sequence>
<evidence type="ECO:0000259" key="8">
    <source>
        <dbReference type="Pfam" id="PF17802"/>
    </source>
</evidence>
<dbReference type="PANTHER" id="PTHR30521:SF0">
    <property type="entry name" value="DYP-TYPE PEROXIDASE FAMILY PROTEIN"/>
    <property type="match status" value="1"/>
</dbReference>
<comment type="caution">
    <text evidence="10">The sequence shown here is derived from an EMBL/GenBank/DDBJ whole genome shotgun (WGS) entry which is preliminary data.</text>
</comment>
<comment type="cofactor">
    <cofactor evidence="1">
        <name>heme b</name>
        <dbReference type="ChEBI" id="CHEBI:60344"/>
    </cofactor>
</comment>
<dbReference type="GO" id="GO:0004601">
    <property type="term" value="F:peroxidase activity"/>
    <property type="evidence" value="ECO:0007669"/>
    <property type="project" value="UniProtKB-KW"/>
</dbReference>
<organism evidence="10 11">
    <name type="scientific">Nocardioides aurantiacus</name>
    <dbReference type="NCBI Taxonomy" id="86796"/>
    <lineage>
        <taxon>Bacteria</taxon>
        <taxon>Bacillati</taxon>
        <taxon>Actinomycetota</taxon>
        <taxon>Actinomycetes</taxon>
        <taxon>Propionibacteriales</taxon>
        <taxon>Nocardioidaceae</taxon>
        <taxon>Nocardioides</taxon>
    </lineage>
</organism>
<name>A0A3N2CU54_9ACTN</name>
<keyword evidence="5" id="KW-0408">Iron</keyword>
<evidence type="ECO:0000256" key="2">
    <source>
        <dbReference type="ARBA" id="ARBA00022559"/>
    </source>
</evidence>
<accession>A0A3N2CU54</accession>
<evidence type="ECO:0000256" key="4">
    <source>
        <dbReference type="ARBA" id="ARBA00023002"/>
    </source>
</evidence>
<dbReference type="PANTHER" id="PTHR30521">
    <property type="entry name" value="DEFERROCHELATASE/PEROXIDASE"/>
    <property type="match status" value="1"/>
</dbReference>
<evidence type="ECO:0000313" key="11">
    <source>
        <dbReference type="Proteomes" id="UP000281738"/>
    </source>
</evidence>
<dbReference type="Gene3D" id="2.60.40.10">
    <property type="entry name" value="Immunoglobulins"/>
    <property type="match status" value="1"/>
</dbReference>